<evidence type="ECO:0000313" key="1">
    <source>
        <dbReference type="EMBL" id="EIR24468.1"/>
    </source>
</evidence>
<evidence type="ECO:0000313" key="2">
    <source>
        <dbReference type="Proteomes" id="UP000003231"/>
    </source>
</evidence>
<reference evidence="1 2" key="1">
    <citation type="submission" date="2012-05" db="EMBL/GenBank/DDBJ databases">
        <title>Genome sequence of Yersinia Pestis PY-08.</title>
        <authorList>
            <person name="Santana-Cruz I."/>
            <person name="Sengamalay N."/>
            <person name="McCracken C."/>
            <person name="Daugherty S.C."/>
            <person name="Maroo A."/>
            <person name="Vara P.G."/>
            <person name="Tallon L.J."/>
            <person name="Sadzewicz L."/>
            <person name="Vinetz J.M."/>
            <person name="Cespedes Zambrano M.J."/>
            <person name="Fraser-Liggett C.M."/>
            <person name="Tettelin H."/>
        </authorList>
    </citation>
    <scope>NUCLEOTIDE SEQUENCE [LARGE SCALE GENOMIC DNA]</scope>
    <source>
        <strain evidence="1 2">PY-08</strain>
    </source>
</reference>
<comment type="caution">
    <text evidence="1">The sequence shown here is derived from an EMBL/GenBank/DDBJ whole genome shotgun (WGS) entry which is preliminary data.</text>
</comment>
<dbReference type="AlphaFoldDB" id="A0AB72ZPC4"/>
<gene>
    <name evidence="1" type="ORF">YPPY08_0480</name>
</gene>
<dbReference type="Proteomes" id="UP000003231">
    <property type="component" value="Unassembled WGS sequence"/>
</dbReference>
<protein>
    <submittedName>
        <fullName evidence="1">Uncharacterized protein</fullName>
    </submittedName>
</protein>
<organism evidence="1 2">
    <name type="scientific">Yersinia pestis PY-08</name>
    <dbReference type="NCBI Taxonomy" id="992134"/>
    <lineage>
        <taxon>Bacteria</taxon>
        <taxon>Pseudomonadati</taxon>
        <taxon>Pseudomonadota</taxon>
        <taxon>Gammaproteobacteria</taxon>
        <taxon>Enterobacterales</taxon>
        <taxon>Yersiniaceae</taxon>
        <taxon>Yersinia</taxon>
    </lineage>
</organism>
<sequence length="61" mass="6689">MWLTAAYSANDPFFANSPIFTGTPLSVDVVPYHECGGIFLSSGGESQSLQYSLQNLIWVFI</sequence>
<dbReference type="EMBL" id="AKRT01000079">
    <property type="protein sequence ID" value="EIR24468.1"/>
    <property type="molecule type" value="Genomic_DNA"/>
</dbReference>
<dbReference type="GeneID" id="71203546"/>
<dbReference type="RefSeq" id="WP_002216121.1">
    <property type="nucleotide sequence ID" value="NZ_AKRT01000079.1"/>
</dbReference>
<accession>A0AB72ZPC4</accession>
<proteinExistence type="predicted"/>
<name>A0AB72ZPC4_YERPE</name>